<accession>A0ABM7LZQ0</accession>
<protein>
    <recommendedName>
        <fullName evidence="3">MHYT domain-containing protein</fullName>
    </recommendedName>
</protein>
<feature type="transmembrane region" description="Helical" evidence="1">
    <location>
        <begin position="178"/>
        <end position="198"/>
    </location>
</feature>
<dbReference type="Proteomes" id="UP000676967">
    <property type="component" value="Chromosome"/>
</dbReference>
<feature type="domain" description="MHYT" evidence="3">
    <location>
        <begin position="10"/>
        <end position="201"/>
    </location>
</feature>
<sequence length="385" mass="39299">MAVHVHHFTYGAFNPIAATLLAYLGSFLGLLCTERARDAHNRSRRNRWLVIAAFAIGGGGIWLMHFSAMLGFDVPDSPVRYDLPVTLLSLGFSVLTVGIGLMVVGHGGRSRAKTIAAGVLTGGGVLAMHYTGMEGMRLSARVHYDPLLVAASAIIALAACTIALWFTVSVRGLRRVAGAAAVMAVAVCGMHYTGMAALRVEMDPTIIPSGAGIRPLTMIVPITVLTAIIIVGVALSALQAMTEEEFTDGAGTPKRGVHAEPPQPWSLRQPSMGGGLRLSPAARAMAAGRAAGVARPSPSPSPRPAPRPPTFDPAVAGAPVPAPMAPMPMTPRPAPPRMTPMPPASAPSPAAPEPPVPVAPTPPAVPPAPAGEAGGPAVGPGASGP</sequence>
<feature type="transmembrane region" description="Helical" evidence="1">
    <location>
        <begin position="48"/>
        <end position="71"/>
    </location>
</feature>
<feature type="transmembrane region" description="Helical" evidence="1">
    <location>
        <begin position="115"/>
        <end position="132"/>
    </location>
</feature>
<keyword evidence="5" id="KW-1185">Reference proteome</keyword>
<evidence type="ECO:0000256" key="2">
    <source>
        <dbReference type="SAM" id="MobiDB-lite"/>
    </source>
</evidence>
<proteinExistence type="predicted"/>
<evidence type="ECO:0000313" key="4">
    <source>
        <dbReference type="EMBL" id="BCJ44806.1"/>
    </source>
</evidence>
<feature type="region of interest" description="Disordered" evidence="2">
    <location>
        <begin position="246"/>
        <end position="385"/>
    </location>
</feature>
<dbReference type="RefSeq" id="WP_189329639.1">
    <property type="nucleotide sequence ID" value="NZ_AP023356.1"/>
</dbReference>
<reference evidence="4 5" key="1">
    <citation type="submission" date="2020-08" db="EMBL/GenBank/DDBJ databases">
        <title>Whole genome shotgun sequence of Actinoplanes ianthinogenes NBRC 13996.</title>
        <authorList>
            <person name="Komaki H."/>
            <person name="Tamura T."/>
        </authorList>
    </citation>
    <scope>NUCLEOTIDE SEQUENCE [LARGE SCALE GENOMIC DNA]</scope>
    <source>
        <strain evidence="4 5">NBRC 13996</strain>
    </source>
</reference>
<feature type="compositionally biased region" description="Pro residues" evidence="2">
    <location>
        <begin position="297"/>
        <end position="311"/>
    </location>
</feature>
<dbReference type="PANTHER" id="PTHR35152:SF1">
    <property type="entry name" value="DOMAIN SIGNALLING PROTEIN, PUTATIVE (AFU_ORTHOLOGUE AFUA_5G11310)-RELATED"/>
    <property type="match status" value="1"/>
</dbReference>
<feature type="transmembrane region" description="Helical" evidence="1">
    <location>
        <begin position="147"/>
        <end position="166"/>
    </location>
</feature>
<dbReference type="PROSITE" id="PS50924">
    <property type="entry name" value="MHYT"/>
    <property type="match status" value="1"/>
</dbReference>
<keyword evidence="1" id="KW-1133">Transmembrane helix</keyword>
<keyword evidence="1" id="KW-0472">Membrane</keyword>
<organism evidence="4 5">
    <name type="scientific">Actinoplanes ianthinogenes</name>
    <dbReference type="NCBI Taxonomy" id="122358"/>
    <lineage>
        <taxon>Bacteria</taxon>
        <taxon>Bacillati</taxon>
        <taxon>Actinomycetota</taxon>
        <taxon>Actinomycetes</taxon>
        <taxon>Micromonosporales</taxon>
        <taxon>Micromonosporaceae</taxon>
        <taxon>Actinoplanes</taxon>
    </lineage>
</organism>
<feature type="compositionally biased region" description="Low complexity" evidence="2">
    <location>
        <begin position="281"/>
        <end position="296"/>
    </location>
</feature>
<feature type="transmembrane region" description="Helical" evidence="1">
    <location>
        <begin position="218"/>
        <end position="238"/>
    </location>
</feature>
<feature type="compositionally biased region" description="Pro residues" evidence="2">
    <location>
        <begin position="320"/>
        <end position="369"/>
    </location>
</feature>
<feature type="compositionally biased region" description="Gly residues" evidence="2">
    <location>
        <begin position="372"/>
        <end position="385"/>
    </location>
</feature>
<dbReference type="InterPro" id="IPR005330">
    <property type="entry name" value="MHYT_dom"/>
</dbReference>
<dbReference type="PRINTS" id="PR01217">
    <property type="entry name" value="PRICHEXTENSN"/>
</dbReference>
<dbReference type="EMBL" id="AP023356">
    <property type="protein sequence ID" value="BCJ44806.1"/>
    <property type="molecule type" value="Genomic_DNA"/>
</dbReference>
<evidence type="ECO:0000256" key="1">
    <source>
        <dbReference type="PROSITE-ProRule" id="PRU00244"/>
    </source>
</evidence>
<name>A0ABM7LZQ0_9ACTN</name>
<dbReference type="Pfam" id="PF03707">
    <property type="entry name" value="MHYT"/>
    <property type="match status" value="3"/>
</dbReference>
<gene>
    <name evidence="4" type="ORF">Aiant_54630</name>
</gene>
<dbReference type="PANTHER" id="PTHR35152">
    <property type="entry name" value="DOMAIN SIGNALLING PROTEIN, PUTATIVE (AFU_ORTHOLOGUE AFUA_5G11310)-RELATED"/>
    <property type="match status" value="1"/>
</dbReference>
<evidence type="ECO:0000313" key="5">
    <source>
        <dbReference type="Proteomes" id="UP000676967"/>
    </source>
</evidence>
<keyword evidence="1" id="KW-0812">Transmembrane</keyword>
<feature type="transmembrane region" description="Helical" evidence="1">
    <location>
        <begin position="12"/>
        <end position="32"/>
    </location>
</feature>
<evidence type="ECO:0000259" key="3">
    <source>
        <dbReference type="PROSITE" id="PS50924"/>
    </source>
</evidence>
<feature type="transmembrane region" description="Helical" evidence="1">
    <location>
        <begin position="83"/>
        <end position="103"/>
    </location>
</feature>